<gene>
    <name evidence="1" type="ORF">P0460H04.51</name>
    <name evidence="2" type="ORF">P0677B10.12</name>
</gene>
<evidence type="ECO:0000313" key="2">
    <source>
        <dbReference type="EMBL" id="BAD37821.1"/>
    </source>
</evidence>
<proteinExistence type="predicted"/>
<dbReference type="Proteomes" id="UP000000763">
    <property type="component" value="Chromosome 6"/>
</dbReference>
<sequence>MPTGDFWVRYARQFFGLQFEFTRDRWASHGVLDYVLSLWSSHRERQQSQHKKSRMDIPTHIRILPAYTKEILHGVYGWKESYSDKTGSSMYRIGSVISEFYLETA</sequence>
<reference evidence="3" key="3">
    <citation type="journal article" date="2005" name="Nature">
        <title>The map-based sequence of the rice genome.</title>
        <authorList>
            <consortium name="International rice genome sequencing project (IRGSP)"/>
            <person name="Matsumoto T."/>
            <person name="Wu J."/>
            <person name="Kanamori H."/>
            <person name="Katayose Y."/>
            <person name="Fujisawa M."/>
            <person name="Namiki N."/>
            <person name="Mizuno H."/>
            <person name="Yamamoto K."/>
            <person name="Antonio B.A."/>
            <person name="Baba T."/>
            <person name="Sakata K."/>
            <person name="Nagamura Y."/>
            <person name="Aoki H."/>
            <person name="Arikawa K."/>
            <person name="Arita K."/>
            <person name="Bito T."/>
            <person name="Chiden Y."/>
            <person name="Fujitsuka N."/>
            <person name="Fukunaka R."/>
            <person name="Hamada M."/>
            <person name="Harada C."/>
            <person name="Hayashi A."/>
            <person name="Hijishita S."/>
            <person name="Honda M."/>
            <person name="Hosokawa S."/>
            <person name="Ichikawa Y."/>
            <person name="Idonuma A."/>
            <person name="Iijima M."/>
            <person name="Ikeda M."/>
            <person name="Ikeno M."/>
            <person name="Ito K."/>
            <person name="Ito S."/>
            <person name="Ito T."/>
            <person name="Ito Y."/>
            <person name="Ito Y."/>
            <person name="Iwabuchi A."/>
            <person name="Kamiya K."/>
            <person name="Karasawa W."/>
            <person name="Kurita K."/>
            <person name="Katagiri S."/>
            <person name="Kikuta A."/>
            <person name="Kobayashi H."/>
            <person name="Kobayashi N."/>
            <person name="Machita K."/>
            <person name="Maehara T."/>
            <person name="Masukawa M."/>
            <person name="Mizubayashi T."/>
            <person name="Mukai Y."/>
            <person name="Nagasaki H."/>
            <person name="Nagata Y."/>
            <person name="Naito S."/>
            <person name="Nakashima M."/>
            <person name="Nakama Y."/>
            <person name="Nakamichi Y."/>
            <person name="Nakamura M."/>
            <person name="Meguro A."/>
            <person name="Negishi M."/>
            <person name="Ohta I."/>
            <person name="Ohta T."/>
            <person name="Okamoto M."/>
            <person name="Ono N."/>
            <person name="Saji S."/>
            <person name="Sakaguchi M."/>
            <person name="Sakai K."/>
            <person name="Shibata M."/>
            <person name="Shimokawa T."/>
            <person name="Song J."/>
            <person name="Takazaki Y."/>
            <person name="Terasawa K."/>
            <person name="Tsugane M."/>
            <person name="Tsuji K."/>
            <person name="Ueda S."/>
            <person name="Waki K."/>
            <person name="Yamagata H."/>
            <person name="Yamamoto M."/>
            <person name="Yamamoto S."/>
            <person name="Yamane H."/>
            <person name="Yoshiki S."/>
            <person name="Yoshihara R."/>
            <person name="Yukawa K."/>
            <person name="Zhong H."/>
            <person name="Yano M."/>
            <person name="Yuan Q."/>
            <person name="Ouyang S."/>
            <person name="Liu J."/>
            <person name="Jones K.M."/>
            <person name="Gansberger K."/>
            <person name="Moffat K."/>
            <person name="Hill J."/>
            <person name="Bera J."/>
            <person name="Fadrosh D."/>
            <person name="Jin S."/>
            <person name="Johri S."/>
            <person name="Kim M."/>
            <person name="Overton L."/>
            <person name="Reardon M."/>
            <person name="Tsitrin T."/>
            <person name="Vuong H."/>
            <person name="Weaver B."/>
            <person name="Ciecko A."/>
            <person name="Tallon L."/>
            <person name="Jackson J."/>
            <person name="Pai G."/>
            <person name="Aken S.V."/>
            <person name="Utterback T."/>
            <person name="Reidmuller S."/>
            <person name="Feldblyum T."/>
            <person name="Hsiao J."/>
            <person name="Zismann V."/>
            <person name="Iobst S."/>
            <person name="de Vazeille A.R."/>
            <person name="Buell C.R."/>
            <person name="Ying K."/>
            <person name="Li Y."/>
            <person name="Lu T."/>
            <person name="Huang Y."/>
            <person name="Zhao Q."/>
            <person name="Feng Q."/>
            <person name="Zhang L."/>
            <person name="Zhu J."/>
            <person name="Weng Q."/>
            <person name="Mu J."/>
            <person name="Lu Y."/>
            <person name="Fan D."/>
            <person name="Liu Y."/>
            <person name="Guan J."/>
            <person name="Zhang Y."/>
            <person name="Yu S."/>
            <person name="Liu X."/>
            <person name="Zhang Y."/>
            <person name="Hong G."/>
            <person name="Han B."/>
            <person name="Choisne N."/>
            <person name="Demange N."/>
            <person name="Orjeda G."/>
            <person name="Samain S."/>
            <person name="Cattolico L."/>
            <person name="Pelletier E."/>
            <person name="Couloux A."/>
            <person name="Segurens B."/>
            <person name="Wincker P."/>
            <person name="D'Hont A."/>
            <person name="Scarpelli C."/>
            <person name="Weissenbach J."/>
            <person name="Salanoubat M."/>
            <person name="Quetier F."/>
            <person name="Yu Y."/>
            <person name="Kim H.R."/>
            <person name="Rambo T."/>
            <person name="Currie J."/>
            <person name="Collura K."/>
            <person name="Luo M."/>
            <person name="Yang T."/>
            <person name="Ammiraju J.S.S."/>
            <person name="Engler F."/>
            <person name="Soderlund C."/>
            <person name="Wing R.A."/>
            <person name="Palmer L.E."/>
            <person name="de la Bastide M."/>
            <person name="Spiegel L."/>
            <person name="Nascimento L."/>
            <person name="Zutavern T."/>
            <person name="O'Shaughnessy A."/>
            <person name="Dike S."/>
            <person name="Dedhia N."/>
            <person name="Preston R."/>
            <person name="Balija V."/>
            <person name="McCombie W.R."/>
            <person name="Chow T."/>
            <person name="Chen H."/>
            <person name="Chung M."/>
            <person name="Chen C."/>
            <person name="Shaw J."/>
            <person name="Wu H."/>
            <person name="Hsiao K."/>
            <person name="Chao Y."/>
            <person name="Chu M."/>
            <person name="Cheng C."/>
            <person name="Hour A."/>
            <person name="Lee P."/>
            <person name="Lin S."/>
            <person name="Lin Y."/>
            <person name="Liou J."/>
            <person name="Liu S."/>
            <person name="Hsing Y."/>
            <person name="Raghuvanshi S."/>
            <person name="Mohanty A."/>
            <person name="Bharti A.K."/>
            <person name="Gaur A."/>
            <person name="Gupta V."/>
            <person name="Kumar D."/>
            <person name="Ravi V."/>
            <person name="Vij S."/>
            <person name="Kapur A."/>
            <person name="Khurana P."/>
            <person name="Khurana P."/>
            <person name="Khurana J.P."/>
            <person name="Tyagi A.K."/>
            <person name="Gaikwad K."/>
            <person name="Singh A."/>
            <person name="Dalal V."/>
            <person name="Srivastava S."/>
            <person name="Dixit A."/>
            <person name="Pal A.K."/>
            <person name="Ghazi I.A."/>
            <person name="Yadav M."/>
            <person name="Pandit A."/>
            <person name="Bhargava A."/>
            <person name="Sureshbabu K."/>
            <person name="Batra K."/>
            <person name="Sharma T.R."/>
            <person name="Mohapatra T."/>
            <person name="Singh N.K."/>
            <person name="Messing J."/>
            <person name="Nelson A.B."/>
            <person name="Fuks G."/>
            <person name="Kavchok S."/>
            <person name="Keizer G."/>
            <person name="Linton E."/>
            <person name="Llaca V."/>
            <person name="Song R."/>
            <person name="Tanyolac B."/>
            <person name="Young S."/>
            <person name="Ho-Il K."/>
            <person name="Hahn J.H."/>
            <person name="Sangsakoo G."/>
            <person name="Vanavichit A."/>
            <person name="de Mattos Luiz.A.T."/>
            <person name="Zimmer P.D."/>
            <person name="Malone G."/>
            <person name="Dellagostin O."/>
            <person name="de Oliveira A.C."/>
            <person name="Bevan M."/>
            <person name="Bancroft I."/>
            <person name="Minx P."/>
            <person name="Cordum H."/>
            <person name="Wilson R."/>
            <person name="Cheng Z."/>
            <person name="Jin W."/>
            <person name="Jiang J."/>
            <person name="Leong S.A."/>
            <person name="Iwama H."/>
            <person name="Gojobori T."/>
            <person name="Itoh T."/>
            <person name="Niimura Y."/>
            <person name="Fujii Y."/>
            <person name="Habara T."/>
            <person name="Sakai H."/>
            <person name="Sato Y."/>
            <person name="Wilson G."/>
            <person name="Kumar K."/>
            <person name="McCouch S."/>
            <person name="Juretic N."/>
            <person name="Hoen D."/>
            <person name="Wright S."/>
            <person name="Bruskiewich R."/>
            <person name="Bureau T."/>
            <person name="Miyao A."/>
            <person name="Hirochika H."/>
            <person name="Nishikawa T."/>
            <person name="Kadowaki K."/>
            <person name="Sugiura M."/>
            <person name="Burr B."/>
            <person name="Sasaki T."/>
        </authorList>
    </citation>
    <scope>NUCLEOTIDE SEQUENCE [LARGE SCALE GENOMIC DNA]</scope>
    <source>
        <strain evidence="3">cv. Nipponbare</strain>
    </source>
</reference>
<dbReference type="EMBL" id="AP003712">
    <property type="protein sequence ID" value="BAD37600.1"/>
    <property type="molecule type" value="Genomic_DNA"/>
</dbReference>
<protein>
    <submittedName>
        <fullName evidence="2">Uncharacterized protein</fullName>
    </submittedName>
</protein>
<reference evidence="1" key="1">
    <citation type="submission" date="2001-05" db="EMBL/GenBank/DDBJ databases">
        <title>Oryza sativa nipponbare(GA3) genomic DNA, chromosome 6, PAC clone:P0460H04.</title>
        <authorList>
            <person name="Sasaki T."/>
            <person name="Matsumoto T."/>
            <person name="Yamamoto K."/>
        </authorList>
    </citation>
    <scope>NUCLEOTIDE SEQUENCE</scope>
</reference>
<reference evidence="2" key="2">
    <citation type="submission" date="2002-02" db="EMBL/GenBank/DDBJ databases">
        <title>Oryza sativa nipponbare(GA3) genomic DNA, chromosome 6, PAC clone:P0677B10.</title>
        <authorList>
            <person name="Sasaki T."/>
            <person name="Matsumoto T."/>
            <person name="Yamamoto K."/>
        </authorList>
    </citation>
    <scope>NUCLEOTIDE SEQUENCE</scope>
</reference>
<dbReference type="AlphaFoldDB" id="Q67VJ8"/>
<evidence type="ECO:0000313" key="3">
    <source>
        <dbReference type="Proteomes" id="UP000000763"/>
    </source>
</evidence>
<evidence type="ECO:0000313" key="1">
    <source>
        <dbReference type="EMBL" id="BAD37600.1"/>
    </source>
</evidence>
<accession>Q67VJ8</accession>
<reference evidence="3" key="4">
    <citation type="journal article" date="2008" name="Nucleic Acids Res.">
        <title>The rice annotation project database (RAP-DB): 2008 update.</title>
        <authorList>
            <consortium name="The rice annotation project (RAP)"/>
        </authorList>
    </citation>
    <scope>GENOME REANNOTATION</scope>
    <source>
        <strain evidence="3">cv. Nipponbare</strain>
    </source>
</reference>
<dbReference type="EMBL" id="AP004803">
    <property type="protein sequence ID" value="BAD37821.1"/>
    <property type="molecule type" value="Genomic_DNA"/>
</dbReference>
<organism evidence="2 3">
    <name type="scientific">Oryza sativa subsp. japonica</name>
    <name type="common">Rice</name>
    <dbReference type="NCBI Taxonomy" id="39947"/>
    <lineage>
        <taxon>Eukaryota</taxon>
        <taxon>Viridiplantae</taxon>
        <taxon>Streptophyta</taxon>
        <taxon>Embryophyta</taxon>
        <taxon>Tracheophyta</taxon>
        <taxon>Spermatophyta</taxon>
        <taxon>Magnoliopsida</taxon>
        <taxon>Liliopsida</taxon>
        <taxon>Poales</taxon>
        <taxon>Poaceae</taxon>
        <taxon>BOP clade</taxon>
        <taxon>Oryzoideae</taxon>
        <taxon>Oryzeae</taxon>
        <taxon>Oryzinae</taxon>
        <taxon>Oryza</taxon>
        <taxon>Oryza sativa</taxon>
    </lineage>
</organism>
<name>Q67VJ8_ORYSJ</name>